<sequence>MSNDDTVNWVGTWRNQYRSILVITGDTGGRLRGTFRTALGDSAFAGEEAEIMGLHVGACAHFAFGRSAPHGDSVASFTGLLRDGRLETVWHVVSDAAVKPPSPGRPPELIELPWAHAVLTNADTFTRV</sequence>
<evidence type="ECO:0000256" key="2">
    <source>
        <dbReference type="ARBA" id="ARBA00022525"/>
    </source>
</evidence>
<evidence type="ECO:0008006" key="6">
    <source>
        <dbReference type="Google" id="ProtNLM"/>
    </source>
</evidence>
<keyword evidence="2" id="KW-0964">Secreted</keyword>
<dbReference type="SUPFAM" id="SSF50876">
    <property type="entry name" value="Avidin/streptavidin"/>
    <property type="match status" value="1"/>
</dbReference>
<organism evidence="4 5">
    <name type="scientific">Actinomadura nitritigenes</name>
    <dbReference type="NCBI Taxonomy" id="134602"/>
    <lineage>
        <taxon>Bacteria</taxon>
        <taxon>Bacillati</taxon>
        <taxon>Actinomycetota</taxon>
        <taxon>Actinomycetes</taxon>
        <taxon>Streptosporangiales</taxon>
        <taxon>Thermomonosporaceae</taxon>
        <taxon>Actinomadura</taxon>
    </lineage>
</organism>
<dbReference type="EMBL" id="JAGEOK010000013">
    <property type="protein sequence ID" value="MBO2440048.1"/>
    <property type="molecule type" value="Genomic_DNA"/>
</dbReference>
<dbReference type="RefSeq" id="WP_208268458.1">
    <property type="nucleotide sequence ID" value="NZ_BAAAGM010000064.1"/>
</dbReference>
<gene>
    <name evidence="4" type="ORF">J4557_21190</name>
</gene>
<comment type="caution">
    <text evidence="4">The sequence shown here is derived from an EMBL/GenBank/DDBJ whole genome shotgun (WGS) entry which is preliminary data.</text>
</comment>
<dbReference type="Proteomes" id="UP000666915">
    <property type="component" value="Unassembled WGS sequence"/>
</dbReference>
<dbReference type="Gene3D" id="2.40.128.30">
    <property type="entry name" value="Avidin-like"/>
    <property type="match status" value="1"/>
</dbReference>
<keyword evidence="5" id="KW-1185">Reference proteome</keyword>
<dbReference type="Pfam" id="PF01382">
    <property type="entry name" value="Avidin"/>
    <property type="match status" value="1"/>
</dbReference>
<evidence type="ECO:0000313" key="4">
    <source>
        <dbReference type="EMBL" id="MBO2440048.1"/>
    </source>
</evidence>
<evidence type="ECO:0000256" key="3">
    <source>
        <dbReference type="ARBA" id="ARBA00022729"/>
    </source>
</evidence>
<keyword evidence="3" id="KW-0732">Signal</keyword>
<evidence type="ECO:0000256" key="1">
    <source>
        <dbReference type="ARBA" id="ARBA00004613"/>
    </source>
</evidence>
<accession>A0ABS3R324</accession>
<dbReference type="InterPro" id="IPR005468">
    <property type="entry name" value="Avidin/str"/>
</dbReference>
<evidence type="ECO:0000313" key="5">
    <source>
        <dbReference type="Proteomes" id="UP000666915"/>
    </source>
</evidence>
<name>A0ABS3R324_9ACTN</name>
<proteinExistence type="predicted"/>
<protein>
    <recommendedName>
        <fullName evidence="6">Avidin family protein</fullName>
    </recommendedName>
</protein>
<dbReference type="InterPro" id="IPR036896">
    <property type="entry name" value="Avidin-like_sf"/>
</dbReference>
<comment type="subcellular location">
    <subcellularLocation>
        <location evidence="1">Secreted</location>
    </subcellularLocation>
</comment>
<reference evidence="4 5" key="1">
    <citation type="submission" date="2021-03" db="EMBL/GenBank/DDBJ databases">
        <authorList>
            <person name="Kanchanasin P."/>
            <person name="Saeng-In P."/>
            <person name="Phongsopitanun W."/>
            <person name="Yuki M."/>
            <person name="Kudo T."/>
            <person name="Ohkuma M."/>
            <person name="Tanasupawat S."/>
        </authorList>
    </citation>
    <scope>NUCLEOTIDE SEQUENCE [LARGE SCALE GENOMIC DNA]</scope>
    <source>
        <strain evidence="4 5">L46</strain>
    </source>
</reference>